<dbReference type="AlphaFoldDB" id="A0A222G966"/>
<protein>
    <recommendedName>
        <fullName evidence="4">Tetratricopeptide repeat protein</fullName>
    </recommendedName>
</protein>
<dbReference type="OrthoDB" id="6226635at2"/>
<reference evidence="2 3" key="1">
    <citation type="submission" date="2017-08" db="EMBL/GenBank/DDBJ databases">
        <title>Complete genome of Colwellia sp. NB097-1, a psychrophile bacterium ioslated from Bering Sea.</title>
        <authorList>
            <person name="Chen X."/>
        </authorList>
    </citation>
    <scope>NUCLEOTIDE SEQUENCE [LARGE SCALE GENOMIC DNA]</scope>
    <source>
        <strain evidence="2 3">NB097-1</strain>
    </source>
</reference>
<accession>A0A222G966</accession>
<name>A0A222G966_9GAMM</name>
<keyword evidence="3" id="KW-1185">Reference proteome</keyword>
<sequence>MKKLTLKNTLLATLLLSATHTTFANDEIFQVAIVKGAIGTSDLTEGKVESGIKKLTANKKNQDFYANKMNLCVAYLQSKSKHSDKTETVCTEAITSLESVEHKSNRVKYLTALNYSNRGVARYRKNQITAALKDFEFAVEMDKNPITSGNLQKFKRLLPIQQVESTSELSD</sequence>
<proteinExistence type="predicted"/>
<dbReference type="RefSeq" id="WP_081151833.1">
    <property type="nucleotide sequence ID" value="NZ_CP020465.1"/>
</dbReference>
<dbReference type="Proteomes" id="UP000202259">
    <property type="component" value="Chromosome"/>
</dbReference>
<dbReference type="Gene3D" id="1.25.40.10">
    <property type="entry name" value="Tetratricopeptide repeat domain"/>
    <property type="match status" value="1"/>
</dbReference>
<dbReference type="KEGG" id="cber:B5D82_12065"/>
<evidence type="ECO:0000313" key="2">
    <source>
        <dbReference type="EMBL" id="ASP48438.1"/>
    </source>
</evidence>
<gene>
    <name evidence="2" type="ORF">B5D82_12065</name>
</gene>
<evidence type="ECO:0008006" key="4">
    <source>
        <dbReference type="Google" id="ProtNLM"/>
    </source>
</evidence>
<dbReference type="EMBL" id="CP020465">
    <property type="protein sequence ID" value="ASP48438.1"/>
    <property type="molecule type" value="Genomic_DNA"/>
</dbReference>
<feature type="chain" id="PRO_5012103855" description="Tetratricopeptide repeat protein" evidence="1">
    <location>
        <begin position="25"/>
        <end position="171"/>
    </location>
</feature>
<evidence type="ECO:0000313" key="3">
    <source>
        <dbReference type="Proteomes" id="UP000202259"/>
    </source>
</evidence>
<keyword evidence="1" id="KW-0732">Signal</keyword>
<dbReference type="SUPFAM" id="SSF48452">
    <property type="entry name" value="TPR-like"/>
    <property type="match status" value="1"/>
</dbReference>
<evidence type="ECO:0000256" key="1">
    <source>
        <dbReference type="SAM" id="SignalP"/>
    </source>
</evidence>
<organism evidence="2 3">
    <name type="scientific">Cognaticolwellia beringensis</name>
    <dbReference type="NCBI Taxonomy" id="1967665"/>
    <lineage>
        <taxon>Bacteria</taxon>
        <taxon>Pseudomonadati</taxon>
        <taxon>Pseudomonadota</taxon>
        <taxon>Gammaproteobacteria</taxon>
        <taxon>Alteromonadales</taxon>
        <taxon>Colwelliaceae</taxon>
        <taxon>Cognaticolwellia</taxon>
    </lineage>
</organism>
<feature type="signal peptide" evidence="1">
    <location>
        <begin position="1"/>
        <end position="24"/>
    </location>
</feature>
<dbReference type="InterPro" id="IPR011990">
    <property type="entry name" value="TPR-like_helical_dom_sf"/>
</dbReference>